<dbReference type="AlphaFoldDB" id="Q21UN3"/>
<evidence type="ECO:0000256" key="1">
    <source>
        <dbReference type="SAM" id="SignalP"/>
    </source>
</evidence>
<protein>
    <recommendedName>
        <fullName evidence="4">DUF2844 domain-containing protein</fullName>
    </recommendedName>
</protein>
<accession>Q21UN3</accession>
<feature type="chain" id="PRO_5004200906" description="DUF2844 domain-containing protein" evidence="1">
    <location>
        <begin position="26"/>
        <end position="163"/>
    </location>
</feature>
<evidence type="ECO:0008006" key="4">
    <source>
        <dbReference type="Google" id="ProtNLM"/>
    </source>
</evidence>
<dbReference type="KEGG" id="rfr:Rfer_2808"/>
<keyword evidence="3" id="KW-1185">Reference proteome</keyword>
<keyword evidence="1" id="KW-0732">Signal</keyword>
<reference evidence="3" key="1">
    <citation type="submission" date="2006-02" db="EMBL/GenBank/DDBJ databases">
        <title>Complete sequence of chromosome of Rhodoferax ferrireducens DSM 15236.</title>
        <authorList>
            <person name="Copeland A."/>
            <person name="Lucas S."/>
            <person name="Lapidus A."/>
            <person name="Barry K."/>
            <person name="Detter J.C."/>
            <person name="Glavina del Rio T."/>
            <person name="Hammon N."/>
            <person name="Israni S."/>
            <person name="Pitluck S."/>
            <person name="Brettin T."/>
            <person name="Bruce D."/>
            <person name="Han C."/>
            <person name="Tapia R."/>
            <person name="Gilna P."/>
            <person name="Kiss H."/>
            <person name="Schmutz J."/>
            <person name="Larimer F."/>
            <person name="Land M."/>
            <person name="Kyrpides N."/>
            <person name="Ivanova N."/>
            <person name="Richardson P."/>
        </authorList>
    </citation>
    <scope>NUCLEOTIDE SEQUENCE [LARGE SCALE GENOMIC DNA]</scope>
    <source>
        <strain evidence="3">ATCC BAA-621 / DSM 15236 / T118</strain>
    </source>
</reference>
<dbReference type="Proteomes" id="UP000008332">
    <property type="component" value="Chromosome"/>
</dbReference>
<dbReference type="STRING" id="338969.Rfer_2808"/>
<dbReference type="Pfam" id="PF11005">
    <property type="entry name" value="DUF2844"/>
    <property type="match status" value="1"/>
</dbReference>
<evidence type="ECO:0000313" key="2">
    <source>
        <dbReference type="EMBL" id="ABD70520.1"/>
    </source>
</evidence>
<dbReference type="eggNOG" id="ENOG50330EW">
    <property type="taxonomic scope" value="Bacteria"/>
</dbReference>
<name>Q21UN3_ALBFT</name>
<dbReference type="EMBL" id="CP000267">
    <property type="protein sequence ID" value="ABD70520.1"/>
    <property type="molecule type" value="Genomic_DNA"/>
</dbReference>
<sequence length="163" mass="16988">MNHLLNQLRLLLGLLLAISAGAATATLGQSPSVAGAAAASSAVPAAKMQATTPVAPSSLYTLHEVQLENGTSVREYATPAGIVFAVSWQGPVLPDLSALLGTYFKTFKLETERARAAGRRGGPVSIEHPDLVIQSGGRMRNFYGHAYAPALIPAGLNIKDVLQ</sequence>
<organism evidence="2 3">
    <name type="scientific">Albidiferax ferrireducens (strain ATCC BAA-621 / DSM 15236 / T118)</name>
    <name type="common">Rhodoferax ferrireducens</name>
    <dbReference type="NCBI Taxonomy" id="338969"/>
    <lineage>
        <taxon>Bacteria</taxon>
        <taxon>Pseudomonadati</taxon>
        <taxon>Pseudomonadota</taxon>
        <taxon>Betaproteobacteria</taxon>
        <taxon>Burkholderiales</taxon>
        <taxon>Comamonadaceae</taxon>
        <taxon>Rhodoferax</taxon>
    </lineage>
</organism>
<feature type="signal peptide" evidence="1">
    <location>
        <begin position="1"/>
        <end position="25"/>
    </location>
</feature>
<evidence type="ECO:0000313" key="3">
    <source>
        <dbReference type="Proteomes" id="UP000008332"/>
    </source>
</evidence>
<proteinExistence type="predicted"/>
<dbReference type="HOGENOM" id="CLU_126613_1_0_4"/>
<gene>
    <name evidence="2" type="ordered locus">Rfer_2808</name>
</gene>
<dbReference type="InterPro" id="IPR021267">
    <property type="entry name" value="DUF2844"/>
</dbReference>